<accession>A0A8J6XEG3</accession>
<comment type="caution">
    <text evidence="2">The sequence shown here is derived from an EMBL/GenBank/DDBJ whole genome shotgun (WGS) entry which is preliminary data.</text>
</comment>
<feature type="transmembrane region" description="Helical" evidence="1">
    <location>
        <begin position="205"/>
        <end position="225"/>
    </location>
</feature>
<reference evidence="2" key="1">
    <citation type="submission" date="2020-09" db="EMBL/GenBank/DDBJ databases">
        <title>Iningainema tapete sp. nov. (Scytonemataceae, Cyanobacteria) from greenhouses in central Florida (USA) produces two types of nodularin with biosynthetic potential for microcystin-LR and anabaenopeptins.</title>
        <authorList>
            <person name="Berthold D.E."/>
            <person name="Lefler F.W."/>
            <person name="Huang I.-S."/>
            <person name="Abdulla H."/>
            <person name="Zimba P.V."/>
            <person name="Laughinghouse H.D. IV."/>
        </authorList>
    </citation>
    <scope>NUCLEOTIDE SEQUENCE</scope>
    <source>
        <strain evidence="2">BLCCT55</strain>
    </source>
</reference>
<feature type="transmembrane region" description="Helical" evidence="1">
    <location>
        <begin position="135"/>
        <end position="159"/>
    </location>
</feature>
<feature type="transmembrane region" description="Helical" evidence="1">
    <location>
        <begin position="266"/>
        <end position="287"/>
    </location>
</feature>
<keyword evidence="1" id="KW-1133">Transmembrane helix</keyword>
<protein>
    <submittedName>
        <fullName evidence="2">MFS transporter</fullName>
    </submittedName>
</protein>
<dbReference type="PANTHER" id="PTHR23526:SF2">
    <property type="entry name" value="MAJOR FACILITATOR SUPERFAMILY (MFS) PROFILE DOMAIN-CONTAINING PROTEIN"/>
    <property type="match status" value="1"/>
</dbReference>
<dbReference type="Gene3D" id="1.20.1250.20">
    <property type="entry name" value="MFS general substrate transporter like domains"/>
    <property type="match status" value="2"/>
</dbReference>
<name>A0A8J6XEG3_9CYAN</name>
<keyword evidence="3" id="KW-1185">Reference proteome</keyword>
<dbReference type="InterPro" id="IPR036259">
    <property type="entry name" value="MFS_trans_sf"/>
</dbReference>
<feature type="transmembrane region" description="Helical" evidence="1">
    <location>
        <begin position="393"/>
        <end position="418"/>
    </location>
</feature>
<feature type="transmembrane region" description="Helical" evidence="1">
    <location>
        <begin position="74"/>
        <end position="95"/>
    </location>
</feature>
<feature type="transmembrane region" description="Helical" evidence="1">
    <location>
        <begin position="107"/>
        <end position="129"/>
    </location>
</feature>
<feature type="transmembrane region" description="Helical" evidence="1">
    <location>
        <begin position="329"/>
        <end position="348"/>
    </location>
</feature>
<evidence type="ECO:0000313" key="3">
    <source>
        <dbReference type="Proteomes" id="UP000629098"/>
    </source>
</evidence>
<dbReference type="AlphaFoldDB" id="A0A8J6XEG3"/>
<sequence length="484" mass="52354">MVGIPSVDTLSVPIEIQSPVAADLAAKKISKQAIRTSLKASTLDGVFATIFSNIAGGVLLINFLLQLGATPVEIGFLSSIPMVMNFLQPLGAYFADRTQSRRNYIRTLVGLSRLLWLVLVALIALYSWFNTDPHLLVTSTLIIIFICNILNALGCSAWLSWMAVLVPQGIRGRYFGFRNSAVSLTNLLVVPLLGFAVSALPGDIISGYGVLLIVGVAIGLVSLGCQGWMTDVNPVSSPCVDSQAQQQESDNQPEISILKDTNFLKFLLYVGLWMFAVNLSSPFFNLYMMKNLALDLSTVTVYTSLVSGANIVMLRFWGKLADRIGNRPLLLLVGIPIAITPVLWFGIGADSVSVWVWLPLMYLFWGGFGDAIDLCYNNLQMSLASENRRPSKYFALTAAVSGVGGGLGSTMGGFLAGLDITGGLLGLFALSAIVRLIALLPLVFVHEKHSQPVFQVLRNLLPFKPEQVEAIGEQKPEVIVALVK</sequence>
<keyword evidence="1" id="KW-0812">Transmembrane</keyword>
<feature type="transmembrane region" description="Helical" evidence="1">
    <location>
        <begin position="424"/>
        <end position="445"/>
    </location>
</feature>
<proteinExistence type="predicted"/>
<feature type="transmembrane region" description="Helical" evidence="1">
    <location>
        <begin position="180"/>
        <end position="199"/>
    </location>
</feature>
<dbReference type="Pfam" id="PF07690">
    <property type="entry name" value="MFS_1"/>
    <property type="match status" value="1"/>
</dbReference>
<dbReference type="Proteomes" id="UP000629098">
    <property type="component" value="Unassembled WGS sequence"/>
</dbReference>
<dbReference type="SUPFAM" id="SSF103473">
    <property type="entry name" value="MFS general substrate transporter"/>
    <property type="match status" value="1"/>
</dbReference>
<dbReference type="EMBL" id="JACXAE010000072">
    <property type="protein sequence ID" value="MBD2774935.1"/>
    <property type="molecule type" value="Genomic_DNA"/>
</dbReference>
<dbReference type="InterPro" id="IPR052528">
    <property type="entry name" value="Sugar_transport-like"/>
</dbReference>
<feature type="transmembrane region" description="Helical" evidence="1">
    <location>
        <begin position="45"/>
        <end position="68"/>
    </location>
</feature>
<dbReference type="PANTHER" id="PTHR23526">
    <property type="entry name" value="INTEGRAL MEMBRANE TRANSPORT PROTEIN-RELATED"/>
    <property type="match status" value="1"/>
</dbReference>
<gene>
    <name evidence="2" type="ORF">ICL16_23425</name>
</gene>
<dbReference type="GO" id="GO:0022857">
    <property type="term" value="F:transmembrane transporter activity"/>
    <property type="evidence" value="ECO:0007669"/>
    <property type="project" value="InterPro"/>
</dbReference>
<dbReference type="InterPro" id="IPR011701">
    <property type="entry name" value="MFS"/>
</dbReference>
<organism evidence="2 3">
    <name type="scientific">Iningainema tapete BLCC-T55</name>
    <dbReference type="NCBI Taxonomy" id="2748662"/>
    <lineage>
        <taxon>Bacteria</taxon>
        <taxon>Bacillati</taxon>
        <taxon>Cyanobacteriota</taxon>
        <taxon>Cyanophyceae</taxon>
        <taxon>Nostocales</taxon>
        <taxon>Scytonemataceae</taxon>
        <taxon>Iningainema tapete</taxon>
    </lineage>
</organism>
<evidence type="ECO:0000313" key="2">
    <source>
        <dbReference type="EMBL" id="MBD2774935.1"/>
    </source>
</evidence>
<evidence type="ECO:0000256" key="1">
    <source>
        <dbReference type="SAM" id="Phobius"/>
    </source>
</evidence>
<feature type="transmembrane region" description="Helical" evidence="1">
    <location>
        <begin position="354"/>
        <end position="372"/>
    </location>
</feature>
<keyword evidence="1" id="KW-0472">Membrane</keyword>
<feature type="transmembrane region" description="Helical" evidence="1">
    <location>
        <begin position="299"/>
        <end position="317"/>
    </location>
</feature>